<dbReference type="EMBL" id="JAQYXL010000001">
    <property type="protein sequence ID" value="MEN3226297.1"/>
    <property type="molecule type" value="Genomic_DNA"/>
</dbReference>
<keyword evidence="4" id="KW-1185">Reference proteome</keyword>
<dbReference type="Proteomes" id="UP001404845">
    <property type="component" value="Unassembled WGS sequence"/>
</dbReference>
<protein>
    <submittedName>
        <fullName evidence="3">DUF2933 domain-containing protein</fullName>
    </submittedName>
</protein>
<proteinExistence type="predicted"/>
<feature type="transmembrane region" description="Helical" evidence="2">
    <location>
        <begin position="41"/>
        <end position="59"/>
    </location>
</feature>
<dbReference type="RefSeq" id="WP_200671628.1">
    <property type="nucleotide sequence ID" value="NZ_JACWCW010000084.1"/>
</dbReference>
<keyword evidence="2" id="KW-0472">Membrane</keyword>
<keyword evidence="2" id="KW-0812">Transmembrane</keyword>
<evidence type="ECO:0000313" key="4">
    <source>
        <dbReference type="Proteomes" id="UP001404845"/>
    </source>
</evidence>
<organism evidence="3 4">
    <name type="scientific">Methylorubrum rhodesianum</name>
    <dbReference type="NCBI Taxonomy" id="29427"/>
    <lineage>
        <taxon>Bacteria</taxon>
        <taxon>Pseudomonadati</taxon>
        <taxon>Pseudomonadota</taxon>
        <taxon>Alphaproteobacteria</taxon>
        <taxon>Hyphomicrobiales</taxon>
        <taxon>Methylobacteriaceae</taxon>
        <taxon>Methylorubrum</taxon>
    </lineage>
</organism>
<accession>A0ABU9Z4P6</accession>
<evidence type="ECO:0000313" key="3">
    <source>
        <dbReference type="EMBL" id="MEN3226297.1"/>
    </source>
</evidence>
<feature type="transmembrane region" description="Helical" evidence="2">
    <location>
        <begin position="17"/>
        <end position="35"/>
    </location>
</feature>
<evidence type="ECO:0000256" key="1">
    <source>
        <dbReference type="SAM" id="MobiDB-lite"/>
    </source>
</evidence>
<sequence length="87" mass="9401">MSGSRGQPARTNGSRRALPIGLIAFLLIAGLYLLTEHQAHAFGFLPWLLLLACPLLHLVMHGGHGRKDEVASDQAPPSSPRHQMPSD</sequence>
<feature type="region of interest" description="Disordered" evidence="1">
    <location>
        <begin position="66"/>
        <end position="87"/>
    </location>
</feature>
<reference evidence="3 4" key="1">
    <citation type="journal article" date="2023" name="PLoS ONE">
        <title>Complete genome assembly of Hawai'i environmental nontuberculous mycobacteria reveals unexpected co-isolation with methylobacteria.</title>
        <authorList>
            <person name="Hendrix J."/>
            <person name="Epperson L.E."/>
            <person name="Tong E.I."/>
            <person name="Chan Y.L."/>
            <person name="Hasan N.A."/>
            <person name="Dawrs S.N."/>
            <person name="Norton G.J."/>
            <person name="Virdi R."/>
            <person name="Crooks J.L."/>
            <person name="Chan E.D."/>
            <person name="Honda J.R."/>
            <person name="Strong M."/>
        </authorList>
    </citation>
    <scope>NUCLEOTIDE SEQUENCE [LARGE SCALE GENOMIC DNA]</scope>
    <source>
        <strain evidence="3 4">NJH_HI01</strain>
    </source>
</reference>
<gene>
    <name evidence="3" type="ORF">PUR21_01175</name>
</gene>
<dbReference type="Pfam" id="PF11666">
    <property type="entry name" value="DUF2933"/>
    <property type="match status" value="1"/>
</dbReference>
<dbReference type="InterPro" id="IPR021682">
    <property type="entry name" value="DUF2933"/>
</dbReference>
<name>A0ABU9Z4P6_9HYPH</name>
<keyword evidence="2" id="KW-1133">Transmembrane helix</keyword>
<comment type="caution">
    <text evidence="3">The sequence shown here is derived from an EMBL/GenBank/DDBJ whole genome shotgun (WGS) entry which is preliminary data.</text>
</comment>
<evidence type="ECO:0000256" key="2">
    <source>
        <dbReference type="SAM" id="Phobius"/>
    </source>
</evidence>